<dbReference type="Pfam" id="PF08238">
    <property type="entry name" value="Sel1"/>
    <property type="match status" value="8"/>
</dbReference>
<reference evidence="3" key="1">
    <citation type="submission" date="2016-11" db="EMBL/GenBank/DDBJ databases">
        <authorList>
            <person name="Varghese N."/>
            <person name="Submissions S."/>
        </authorList>
    </citation>
    <scope>NUCLEOTIDE SEQUENCE [LARGE SCALE GENOMIC DNA]</scope>
    <source>
        <strain evidence="3">DSM 16219</strain>
    </source>
</reference>
<proteinExistence type="predicted"/>
<dbReference type="Gene3D" id="1.25.40.10">
    <property type="entry name" value="Tetratricopeptide repeat domain"/>
    <property type="match status" value="2"/>
</dbReference>
<dbReference type="InterPro" id="IPR006597">
    <property type="entry name" value="Sel1-like"/>
</dbReference>
<protein>
    <submittedName>
        <fullName evidence="2">TPR repeat</fullName>
    </submittedName>
</protein>
<gene>
    <name evidence="2" type="ORF">SAMN02745216_02439</name>
</gene>
<accession>A0A1M6MTQ5</accession>
<keyword evidence="3" id="KW-1185">Reference proteome</keyword>
<sequence>MKRLMMFFPPNFAAVEKKAFKQFGAALFFVLLALVVISGCRHAEDGPSASNQVVQAGASDLVVKVVKQSPMAVLKVKLSIGGQELGVMEAGQASGATANCRLFSAPEGPYKLVMDLSTQNQNSVSLQHRHEVDLDGEPGFTDYVVISLGGPGDETTTRVGTFKIASPSAEKLKDNAAAGECTPFTEIRQDAENYALRAAVEDDVLVQTKAKAQSGDPEAQMQMARMYLGGAGVEKDAQKALDWALQAGNSGYIPAQMLLSAGYLKGFFGETDNPKAFAWAQKAAAQEDPKAMALLASYYKMGVGTSKDPEKAFEWFLKSAEKGHMVSQIVVGEAYYKGLGTAQDLTKAFEWRLKAAYGGSPAAANTVGQMYYRGEGVPRDLDKAFTWLQWAAERRSGNACATLGLMYFQGLGVEKDPAKAVEWFSKGAALGNILCMSNLGNCYLAGAGVEQDKEAAKQWLAKAGKKGYAPAINKLALIFLQEKDPQKAAGWAAVTAKAGNASGVYLLGLAQAQAGNMEKALETLGAAAKAGHKGAAEAIEKINVLKTQPVPEDGAPEIVPADPASEEE</sequence>
<dbReference type="OrthoDB" id="5397369at2"/>
<feature type="region of interest" description="Disordered" evidence="1">
    <location>
        <begin position="547"/>
        <end position="568"/>
    </location>
</feature>
<dbReference type="InterPro" id="IPR011990">
    <property type="entry name" value="TPR-like_helical_dom_sf"/>
</dbReference>
<name>A0A1M6MTQ5_9BACT</name>
<dbReference type="PANTHER" id="PTHR11102:SF160">
    <property type="entry name" value="ERAD-ASSOCIATED E3 UBIQUITIN-PROTEIN LIGASE COMPONENT HRD3"/>
    <property type="match status" value="1"/>
</dbReference>
<dbReference type="Proteomes" id="UP000183994">
    <property type="component" value="Unassembled WGS sequence"/>
</dbReference>
<dbReference type="SUPFAM" id="SSF81901">
    <property type="entry name" value="HCP-like"/>
    <property type="match status" value="2"/>
</dbReference>
<dbReference type="PANTHER" id="PTHR11102">
    <property type="entry name" value="SEL-1-LIKE PROTEIN"/>
    <property type="match status" value="1"/>
</dbReference>
<dbReference type="SMART" id="SM00671">
    <property type="entry name" value="SEL1"/>
    <property type="match status" value="9"/>
</dbReference>
<dbReference type="STRING" id="1121393.SAMN02745216_02439"/>
<dbReference type="InterPro" id="IPR050767">
    <property type="entry name" value="Sel1_AlgK"/>
</dbReference>
<organism evidence="2 3">
    <name type="scientific">Desulfatibacillum alkenivorans DSM 16219</name>
    <dbReference type="NCBI Taxonomy" id="1121393"/>
    <lineage>
        <taxon>Bacteria</taxon>
        <taxon>Pseudomonadati</taxon>
        <taxon>Thermodesulfobacteriota</taxon>
        <taxon>Desulfobacteria</taxon>
        <taxon>Desulfobacterales</taxon>
        <taxon>Desulfatibacillaceae</taxon>
        <taxon>Desulfatibacillum</taxon>
    </lineage>
</organism>
<evidence type="ECO:0000256" key="1">
    <source>
        <dbReference type="SAM" id="MobiDB-lite"/>
    </source>
</evidence>
<dbReference type="EMBL" id="FQZU01000013">
    <property type="protein sequence ID" value="SHJ86905.1"/>
    <property type="molecule type" value="Genomic_DNA"/>
</dbReference>
<dbReference type="AlphaFoldDB" id="A0A1M6MTQ5"/>
<evidence type="ECO:0000313" key="2">
    <source>
        <dbReference type="EMBL" id="SHJ86905.1"/>
    </source>
</evidence>
<dbReference type="RefSeq" id="WP_073476110.1">
    <property type="nucleotide sequence ID" value="NZ_FQZU01000013.1"/>
</dbReference>
<evidence type="ECO:0000313" key="3">
    <source>
        <dbReference type="Proteomes" id="UP000183994"/>
    </source>
</evidence>